<feature type="compositionally biased region" description="Low complexity" evidence="2">
    <location>
        <begin position="589"/>
        <end position="598"/>
    </location>
</feature>
<name>A0A383WB38_TETOB</name>
<dbReference type="Proteomes" id="UP000256970">
    <property type="component" value="Unassembled WGS sequence"/>
</dbReference>
<organism evidence="4 5">
    <name type="scientific">Tetradesmus obliquus</name>
    <name type="common">Green alga</name>
    <name type="synonym">Acutodesmus obliquus</name>
    <dbReference type="NCBI Taxonomy" id="3088"/>
    <lineage>
        <taxon>Eukaryota</taxon>
        <taxon>Viridiplantae</taxon>
        <taxon>Chlorophyta</taxon>
        <taxon>core chlorophytes</taxon>
        <taxon>Chlorophyceae</taxon>
        <taxon>CS clade</taxon>
        <taxon>Sphaeropleales</taxon>
        <taxon>Scenedesmaceae</taxon>
        <taxon>Tetradesmus</taxon>
    </lineage>
</organism>
<feature type="region of interest" description="Disordered" evidence="2">
    <location>
        <begin position="369"/>
        <end position="406"/>
    </location>
</feature>
<dbReference type="STRING" id="3088.A0A383WB38"/>
<dbReference type="EMBL" id="FNXT01001214">
    <property type="protein sequence ID" value="SZX74422.1"/>
    <property type="molecule type" value="Genomic_DNA"/>
</dbReference>
<evidence type="ECO:0000256" key="1">
    <source>
        <dbReference type="SAM" id="Coils"/>
    </source>
</evidence>
<evidence type="ECO:0000256" key="2">
    <source>
        <dbReference type="SAM" id="MobiDB-lite"/>
    </source>
</evidence>
<evidence type="ECO:0000313" key="5">
    <source>
        <dbReference type="Proteomes" id="UP000256970"/>
    </source>
</evidence>
<accession>A0A383WB38</accession>
<dbReference type="GO" id="GO:0000118">
    <property type="term" value="C:histone deacetylase complex"/>
    <property type="evidence" value="ECO:0007669"/>
    <property type="project" value="TreeGrafter"/>
</dbReference>
<dbReference type="GO" id="GO:0004407">
    <property type="term" value="F:histone deacetylase activity"/>
    <property type="evidence" value="ECO:0007669"/>
    <property type="project" value="TreeGrafter"/>
</dbReference>
<dbReference type="GO" id="GO:0005737">
    <property type="term" value="C:cytoplasm"/>
    <property type="evidence" value="ECO:0007669"/>
    <property type="project" value="TreeGrafter"/>
</dbReference>
<dbReference type="InterPro" id="IPR023696">
    <property type="entry name" value="Ureohydrolase_dom_sf"/>
</dbReference>
<evidence type="ECO:0000313" key="4">
    <source>
        <dbReference type="EMBL" id="SZX74422.1"/>
    </source>
</evidence>
<feature type="compositionally biased region" description="Low complexity" evidence="2">
    <location>
        <begin position="537"/>
        <end position="566"/>
    </location>
</feature>
<dbReference type="PRINTS" id="PR01270">
    <property type="entry name" value="HDASUPER"/>
</dbReference>
<dbReference type="AlphaFoldDB" id="A0A383WB38"/>
<keyword evidence="1" id="KW-0175">Coiled coil</keyword>
<feature type="region of interest" description="Disordered" evidence="2">
    <location>
        <begin position="647"/>
        <end position="669"/>
    </location>
</feature>
<dbReference type="InterPro" id="IPR037138">
    <property type="entry name" value="His_deacetylse_dom_sf"/>
</dbReference>
<proteinExistence type="predicted"/>
<reference evidence="4 5" key="1">
    <citation type="submission" date="2016-10" db="EMBL/GenBank/DDBJ databases">
        <authorList>
            <person name="Cai Z."/>
        </authorList>
    </citation>
    <scope>NUCLEOTIDE SEQUENCE [LARGE SCALE GENOMIC DNA]</scope>
</reference>
<dbReference type="SUPFAM" id="SSF52768">
    <property type="entry name" value="Arginase/deacetylase"/>
    <property type="match status" value="1"/>
</dbReference>
<evidence type="ECO:0000259" key="3">
    <source>
        <dbReference type="Pfam" id="PF00850"/>
    </source>
</evidence>
<dbReference type="Pfam" id="PF00850">
    <property type="entry name" value="Hist_deacetyl"/>
    <property type="match status" value="1"/>
</dbReference>
<keyword evidence="5" id="KW-1185">Reference proteome</keyword>
<feature type="compositionally biased region" description="Acidic residues" evidence="2">
    <location>
        <begin position="370"/>
        <end position="406"/>
    </location>
</feature>
<dbReference type="Gene3D" id="3.40.800.20">
    <property type="entry name" value="Histone deacetylase domain"/>
    <property type="match status" value="1"/>
</dbReference>
<feature type="domain" description="Histone deacetylase" evidence="3">
    <location>
        <begin position="13"/>
        <end position="319"/>
    </location>
</feature>
<protein>
    <recommendedName>
        <fullName evidence="3">Histone deacetylase domain-containing protein</fullName>
    </recommendedName>
</protein>
<dbReference type="InterPro" id="IPR023801">
    <property type="entry name" value="His_deacetylse_dom"/>
</dbReference>
<dbReference type="GO" id="GO:0040029">
    <property type="term" value="P:epigenetic regulation of gene expression"/>
    <property type="evidence" value="ECO:0007669"/>
    <property type="project" value="TreeGrafter"/>
</dbReference>
<gene>
    <name evidence="4" type="ORF">BQ4739_LOCUS14693</name>
</gene>
<dbReference type="InterPro" id="IPR000286">
    <property type="entry name" value="HDACs"/>
</dbReference>
<dbReference type="PANTHER" id="PTHR10625">
    <property type="entry name" value="HISTONE DEACETYLASE HDAC1-RELATED"/>
    <property type="match status" value="1"/>
</dbReference>
<feature type="region of interest" description="Disordered" evidence="2">
    <location>
        <begin position="537"/>
        <end position="600"/>
    </location>
</feature>
<feature type="coiled-coil region" evidence="1">
    <location>
        <begin position="465"/>
        <end position="521"/>
    </location>
</feature>
<dbReference type="PANTHER" id="PTHR10625:SF25">
    <property type="entry name" value="HISTONE DEACETYLASE 18-RELATED"/>
    <property type="match status" value="1"/>
</dbReference>
<sequence length="747" mass="76507">MQLHRGLLPPNHERPERLRAVLARLRAAGLLDVCGRLQPREATEEELLSVHSAGLIAAVAALSHANQPSDLNQVADHLSPDMLGNRYTYRAARTAAGTAAELARQLVTGQASNGMALIRPAGHVAGVDQGEAGNYFNNAAVAVRAAQAAGARRVMVIDWDVHHCKGTSEIFSEDPNVVVLSLHKYGSGFFPSSGPAEHVGVGRGRGRSINVAWCPPSVMDKRGRRIQVEAPPISDGDYLTAWHMLVLPIAAEFRPDLILVSAGFDAADKDPLGHYRVHPECFGHLTALLRPLAPLGLLLEGGYNLAATAASAEACVRALLGERPAPLRGTRCAGVTGWSSILRTLLVHQEHWQSLGMLNFLQLAGTPSSEEWEEVQDEVEEESEDEGYEVDAGDSEDGEEEEQELQEGEFAAVLATAVQGEQPGQASTSVDDFEPEEVVAAISEAPDLLQQVLELLDQKIAAAKQRQLEEQLQEQLRAAATAAEQQAAAAVKQEKDGAAALATAEAEAAEQQAAADAAADAAVAGTEVADAVAAEADAAAAASGAGPSSSSSSSSSSSGGSWSAGGFMDDTDTVDSGSGSDDAETPAGSAAAAASSSSTNWGLEQIDEEVGSQHLDWVGAKGVKQQLKEANKAAAAAATPPAAAAAESGAAGASEQGGNGAAVPKAADAADPPVTRKAAAAAPMITITITPAAQATSVCAANSAPAAADASKTAAAAAVPSAQDPGRGTVQAIAAQHSGTDVAKRAE</sequence>